<dbReference type="EMBL" id="KZ821256">
    <property type="protein sequence ID" value="PYH41999.1"/>
    <property type="molecule type" value="Genomic_DNA"/>
</dbReference>
<dbReference type="RefSeq" id="XP_025427981.1">
    <property type="nucleotide sequence ID" value="XM_025575765.1"/>
</dbReference>
<reference evidence="1 2" key="1">
    <citation type="submission" date="2016-12" db="EMBL/GenBank/DDBJ databases">
        <title>The genomes of Aspergillus section Nigri reveals drivers in fungal speciation.</title>
        <authorList>
            <consortium name="DOE Joint Genome Institute"/>
            <person name="Vesth T.C."/>
            <person name="Nybo J."/>
            <person name="Theobald S."/>
            <person name="Brandl J."/>
            <person name="Frisvad J.C."/>
            <person name="Nielsen K.F."/>
            <person name="Lyhne E.K."/>
            <person name="Kogle M.E."/>
            <person name="Kuo A."/>
            <person name="Riley R."/>
            <person name="Clum A."/>
            <person name="Nolan M."/>
            <person name="Lipzen A."/>
            <person name="Salamov A."/>
            <person name="Henrissat B."/>
            <person name="Wiebenga A."/>
            <person name="De Vries R.P."/>
            <person name="Grigoriev I.V."/>
            <person name="Mortensen U.H."/>
            <person name="Andersen M.R."/>
            <person name="Baker S.E."/>
        </authorList>
    </citation>
    <scope>NUCLEOTIDE SEQUENCE [LARGE SCALE GENOMIC DNA]</scope>
    <source>
        <strain evidence="1 2">JOP 1030-1</strain>
    </source>
</reference>
<dbReference type="STRING" id="1450539.A0A318Z4M0"/>
<evidence type="ECO:0000313" key="1">
    <source>
        <dbReference type="EMBL" id="PYH41999.1"/>
    </source>
</evidence>
<organism evidence="1 2">
    <name type="scientific">Aspergillus saccharolyticus JOP 1030-1</name>
    <dbReference type="NCBI Taxonomy" id="1450539"/>
    <lineage>
        <taxon>Eukaryota</taxon>
        <taxon>Fungi</taxon>
        <taxon>Dikarya</taxon>
        <taxon>Ascomycota</taxon>
        <taxon>Pezizomycotina</taxon>
        <taxon>Eurotiomycetes</taxon>
        <taxon>Eurotiomycetidae</taxon>
        <taxon>Eurotiales</taxon>
        <taxon>Aspergillaceae</taxon>
        <taxon>Aspergillus</taxon>
        <taxon>Aspergillus subgen. Circumdati</taxon>
    </lineage>
</organism>
<dbReference type="OrthoDB" id="4538483at2759"/>
<dbReference type="AlphaFoldDB" id="A0A318Z4M0"/>
<dbReference type="Proteomes" id="UP000248349">
    <property type="component" value="Unassembled WGS sequence"/>
</dbReference>
<gene>
    <name evidence="1" type="ORF">BP01DRAFT_359789</name>
</gene>
<evidence type="ECO:0000313" key="2">
    <source>
        <dbReference type="Proteomes" id="UP000248349"/>
    </source>
</evidence>
<keyword evidence="2" id="KW-1185">Reference proteome</keyword>
<name>A0A318Z4M0_9EURO</name>
<proteinExistence type="predicted"/>
<sequence length="649" mass="70347">MAVPTTYDEVRLHLEQIQRDPTTKLDANIIDKLKLELTETTDRSVPSTLLIQISELLPVLQEDPTPLTTLAVKASAYLTFSDLRAVNPPINFIAGFKAPSPPVNLLALSLLSKAGKVPSDAAIVAGDSELVASLVELWLSTSSTAVAQAALDTIWALLEIDLASPLELGEHDTEGATAGQGLFWRRIFTDKDVYGLLFSVCSLGDNGHGGISKRDKTVAQGRLMGFLVKAGQLRWDIISTSQVAEVEAKYRADSLLHFAACRMVDRSDVLMHMTVINFFHDLLALDAPGLMARTTIQSASTFSSPALDFLILNDIHTTLLDFYLDESKLDSIDLAYLCGPIMSYVAQYSELYPNHLLQNPRHLLDRIISRVAASVAISSAQWAHGPVPSGQLNVLSCLPRVLLVEASRHGLNAVLSVPSSPPNKEALDVLAKILHGPVRPELADSMELNTSGQTPTDWYKEAAAARVLYFQYTNQHPDFWTDVVATADILAMKDVSLAAMSLMKAIITANWQVLPAELPTSAPGNTRYQLPTELSLERLSPAAQGVLPSTGAWAALTPPALTVLLPYLFKPPRSYAEFVGGGAADPQNAVWKVATAKHEVLVALYDCLKESGGQMSGFDDIMRTLRQRVNEGPWGPATQSENQVATVGL</sequence>
<dbReference type="GeneID" id="37076993"/>
<protein>
    <submittedName>
        <fullName evidence="1">Uncharacterized protein</fullName>
    </submittedName>
</protein>
<accession>A0A318Z4M0</accession>